<dbReference type="InterPro" id="IPR029787">
    <property type="entry name" value="Nucleotide_cyclase"/>
</dbReference>
<dbReference type="Proteomes" id="UP000717752">
    <property type="component" value="Unassembled WGS sequence"/>
</dbReference>
<gene>
    <name evidence="2" type="ORF">JNB85_01615</name>
</gene>
<dbReference type="CDD" id="cd07302">
    <property type="entry name" value="CHD"/>
    <property type="match status" value="1"/>
</dbReference>
<dbReference type="PANTHER" id="PTHR43081:SF11">
    <property type="entry name" value="BLR2264 PROTEIN"/>
    <property type="match status" value="1"/>
</dbReference>
<accession>A0ABS7GN87</accession>
<dbReference type="EMBL" id="JAEUAK010000001">
    <property type="protein sequence ID" value="MBW9051106.1"/>
    <property type="molecule type" value="Genomic_DNA"/>
</dbReference>
<dbReference type="SMART" id="SM00044">
    <property type="entry name" value="CYCc"/>
    <property type="match status" value="1"/>
</dbReference>
<evidence type="ECO:0000313" key="2">
    <source>
        <dbReference type="EMBL" id="MBW9051106.1"/>
    </source>
</evidence>
<keyword evidence="3" id="KW-1185">Reference proteome</keyword>
<comment type="caution">
    <text evidence="2">The sequence shown here is derived from an EMBL/GenBank/DDBJ whole genome shotgun (WGS) entry which is preliminary data.</text>
</comment>
<dbReference type="SUPFAM" id="SSF55073">
    <property type="entry name" value="Nucleotide cyclase"/>
    <property type="match status" value="1"/>
</dbReference>
<proteinExistence type="predicted"/>
<dbReference type="InterPro" id="IPR001054">
    <property type="entry name" value="A/G_cyclase"/>
</dbReference>
<dbReference type="PANTHER" id="PTHR43081">
    <property type="entry name" value="ADENYLATE CYCLASE, TERMINAL-DIFFERENTIATION SPECIFIC-RELATED"/>
    <property type="match status" value="1"/>
</dbReference>
<sequence>MWSSELEQHGGRWPIRKSPVLDWLVNDTRGERYIDNILVQLCERLSEAGVPVDRATIHIRTHHPQWLGARIMWENGLTEAEIKTFGYEIEQNDDYVGSPVKAINDGSSRYRQRLAEAKRDTLPAVLRDLRDQGYVDYIAWPLEHTLGQRHVMTFATKRQRGFRQGHLLALKDILPVFSLVSEIRVKNRLARTLLETYVGPHASEQILAGATTRGSGVTLNAAIVICDLRDFTTISDVWPRDDVIELLNDYFDAMSEPITRHGGEILKFLGDGLLAIFPLSVPDACMNLMLALAEARDRMNVLNERISGRGLDVLRYGMGVHVGEVMYGNIGSRSRLDFTVIGPAVNVASRLEGMTKELGRSVLMSRAFIEIADCFELTEFMGSFPLKGIGEPIAVYALRDAAFRSGDVQNM</sequence>
<protein>
    <submittedName>
        <fullName evidence="2">Adenylate/guanylate cyclase domain-containing protein</fullName>
    </submittedName>
</protein>
<dbReference type="Gene3D" id="3.30.70.1230">
    <property type="entry name" value="Nucleotide cyclase"/>
    <property type="match status" value="1"/>
</dbReference>
<evidence type="ECO:0000259" key="1">
    <source>
        <dbReference type="PROSITE" id="PS50125"/>
    </source>
</evidence>
<dbReference type="PROSITE" id="PS50125">
    <property type="entry name" value="GUANYLATE_CYCLASE_2"/>
    <property type="match status" value="1"/>
</dbReference>
<feature type="domain" description="Guanylate cyclase" evidence="1">
    <location>
        <begin position="222"/>
        <end position="352"/>
    </location>
</feature>
<reference evidence="2 3" key="1">
    <citation type="journal article" date="2021" name="MBio">
        <title>Poor Competitiveness of Bradyrhizobium in Pigeon Pea Root Colonization in Indian Soils.</title>
        <authorList>
            <person name="Chalasani D."/>
            <person name="Basu A."/>
            <person name="Pullabhotla S.V.S.R.N."/>
            <person name="Jorrin B."/>
            <person name="Neal A.L."/>
            <person name="Poole P.S."/>
            <person name="Podile A.R."/>
            <person name="Tkacz A."/>
        </authorList>
    </citation>
    <scope>NUCLEOTIDE SEQUENCE [LARGE SCALE GENOMIC DNA]</scope>
    <source>
        <strain evidence="2 3">HU56</strain>
    </source>
</reference>
<name>A0ABS7GN87_9HYPH</name>
<dbReference type="InterPro" id="IPR050697">
    <property type="entry name" value="Adenylyl/Guanylyl_Cyclase_3/4"/>
</dbReference>
<evidence type="ECO:0000313" key="3">
    <source>
        <dbReference type="Proteomes" id="UP000717752"/>
    </source>
</evidence>
<dbReference type="Pfam" id="PF00211">
    <property type="entry name" value="Guanylate_cyc"/>
    <property type="match status" value="1"/>
</dbReference>
<organism evidence="2 3">
    <name type="scientific">Rhizobium mesosinicum</name>
    <dbReference type="NCBI Taxonomy" id="335017"/>
    <lineage>
        <taxon>Bacteria</taxon>
        <taxon>Pseudomonadati</taxon>
        <taxon>Pseudomonadota</taxon>
        <taxon>Alphaproteobacteria</taxon>
        <taxon>Hyphomicrobiales</taxon>
        <taxon>Rhizobiaceae</taxon>
        <taxon>Rhizobium/Agrobacterium group</taxon>
        <taxon>Rhizobium</taxon>
    </lineage>
</organism>